<gene>
    <name evidence="2" type="ORF">BGLFYP119_00135</name>
</gene>
<reference evidence="2" key="1">
    <citation type="submission" date="2019-11" db="EMBL/GenBank/DDBJ databases">
        <authorList>
            <person name="Feng L."/>
        </authorList>
    </citation>
    <scope>NUCLEOTIDE SEQUENCE</scope>
    <source>
        <strain evidence="2">BgluceraseaLFYP119</strain>
    </source>
</reference>
<dbReference type="AlphaFoldDB" id="A0A6N2VR28"/>
<evidence type="ECO:0000256" key="1">
    <source>
        <dbReference type="SAM" id="Phobius"/>
    </source>
</evidence>
<keyword evidence="1" id="KW-0472">Membrane</keyword>
<dbReference type="EMBL" id="CACRST010000027">
    <property type="protein sequence ID" value="VYT31242.1"/>
    <property type="molecule type" value="Genomic_DNA"/>
</dbReference>
<accession>A0A6N2VR28</accession>
<evidence type="ECO:0000313" key="2">
    <source>
        <dbReference type="EMBL" id="VYT31242.1"/>
    </source>
</evidence>
<feature type="transmembrane region" description="Helical" evidence="1">
    <location>
        <begin position="65"/>
        <end position="84"/>
    </location>
</feature>
<name>A0A6N2VR28_9FIRM</name>
<feature type="transmembrane region" description="Helical" evidence="1">
    <location>
        <begin position="41"/>
        <end position="59"/>
    </location>
</feature>
<protein>
    <recommendedName>
        <fullName evidence="3">DUF983 domain-containing protein</fullName>
    </recommendedName>
</protein>
<organism evidence="2">
    <name type="scientific">Blautia glucerasea</name>
    <dbReference type="NCBI Taxonomy" id="536633"/>
    <lineage>
        <taxon>Bacteria</taxon>
        <taxon>Bacillati</taxon>
        <taxon>Bacillota</taxon>
        <taxon>Clostridia</taxon>
        <taxon>Lachnospirales</taxon>
        <taxon>Lachnospiraceae</taxon>
        <taxon>Blautia</taxon>
    </lineage>
</organism>
<keyword evidence="1" id="KW-1133">Transmembrane helix</keyword>
<evidence type="ECO:0008006" key="3">
    <source>
        <dbReference type="Google" id="ProtNLM"/>
    </source>
</evidence>
<proteinExistence type="predicted"/>
<sequence>MKKLYCMNCGAQVNIKLGIMPNKCSCGAKFDLADTKDIKKITISIILFVILMSPLFIFIHFTRQYFQTSIILYTLALIAVIFLYRFVETILIRLGLVTMTNIEFRSDIND</sequence>
<keyword evidence="1" id="KW-0812">Transmembrane</keyword>